<dbReference type="GO" id="GO:0007156">
    <property type="term" value="P:homophilic cell adhesion via plasma membrane adhesion molecules"/>
    <property type="evidence" value="ECO:0007669"/>
    <property type="project" value="InterPro"/>
</dbReference>
<evidence type="ECO:0000256" key="2">
    <source>
        <dbReference type="ARBA" id="ARBA00023157"/>
    </source>
</evidence>
<dbReference type="InterPro" id="IPR007110">
    <property type="entry name" value="Ig-like_dom"/>
</dbReference>
<dbReference type="InterPro" id="IPR015919">
    <property type="entry name" value="Cadherin-like_sf"/>
</dbReference>
<dbReference type="Proteomes" id="UP000321532">
    <property type="component" value="Unassembled WGS sequence"/>
</dbReference>
<dbReference type="InterPro" id="IPR011081">
    <property type="entry name" value="Big_4"/>
</dbReference>
<dbReference type="SMART" id="SM00736">
    <property type="entry name" value="CADG"/>
    <property type="match status" value="1"/>
</dbReference>
<dbReference type="Pfam" id="PF13585">
    <property type="entry name" value="CHU_C"/>
    <property type="match status" value="1"/>
</dbReference>
<gene>
    <name evidence="6" type="ORF">AAE02nite_14320</name>
</gene>
<dbReference type="PANTHER" id="PTHR34677:SF3">
    <property type="entry name" value="BACTERIAL IG-LIKE DOMAIN-CONTAINING PROTEIN"/>
    <property type="match status" value="1"/>
</dbReference>
<dbReference type="SMART" id="SM00560">
    <property type="entry name" value="LamGL"/>
    <property type="match status" value="1"/>
</dbReference>
<comment type="caution">
    <text evidence="6">The sequence shown here is derived from an EMBL/GenBank/DDBJ whole genome shotgun (WGS) entry which is preliminary data.</text>
</comment>
<dbReference type="PROSITE" id="PS50835">
    <property type="entry name" value="IG_LIKE"/>
    <property type="match status" value="1"/>
</dbReference>
<evidence type="ECO:0000256" key="1">
    <source>
        <dbReference type="ARBA" id="ARBA00022729"/>
    </source>
</evidence>
<evidence type="ECO:0000259" key="4">
    <source>
        <dbReference type="PROSITE" id="PS50268"/>
    </source>
</evidence>
<organism evidence="6 7">
    <name type="scientific">Adhaeribacter aerolatus</name>
    <dbReference type="NCBI Taxonomy" id="670289"/>
    <lineage>
        <taxon>Bacteria</taxon>
        <taxon>Pseudomonadati</taxon>
        <taxon>Bacteroidota</taxon>
        <taxon>Cytophagia</taxon>
        <taxon>Cytophagales</taxon>
        <taxon>Hymenobacteraceae</taxon>
        <taxon>Adhaeribacter</taxon>
    </lineage>
</organism>
<dbReference type="Pfam" id="PF19078">
    <property type="entry name" value="Big_12"/>
    <property type="match status" value="1"/>
</dbReference>
<dbReference type="PROSITE" id="PS50268">
    <property type="entry name" value="CADHERIN_2"/>
    <property type="match status" value="1"/>
</dbReference>
<feature type="domain" description="Ig-like" evidence="5">
    <location>
        <begin position="328"/>
        <end position="419"/>
    </location>
</feature>
<dbReference type="Pfam" id="PF19077">
    <property type="entry name" value="Big_13"/>
    <property type="match status" value="1"/>
</dbReference>
<dbReference type="PANTHER" id="PTHR34677">
    <property type="match status" value="1"/>
</dbReference>
<dbReference type="Gene3D" id="2.60.40.10">
    <property type="entry name" value="Immunoglobulins"/>
    <property type="match status" value="4"/>
</dbReference>
<evidence type="ECO:0000313" key="6">
    <source>
        <dbReference type="EMBL" id="GEO03768.1"/>
    </source>
</evidence>
<keyword evidence="2" id="KW-1015">Disulfide bond</keyword>
<sequence>MLAAPVVQAQKPKIVVLGADDPTWVNDVKTKIAATGLFDQVDNFDIRQGTPTLSFLNNYSAAIFWTDATPSDPNALGNVIADFSDAGGGVVMSTFATGGHGLEGRFNTAPYWVIQPTSFTSSPTLQLGTIPVPNHPVMQGVNTFKGGSSSYRGTSTTFTTGSLVVANWSNGSPLVVVKENVGAAGARRVDLNFFPPSSAVRADFWDASTDGAKLMANALVWVSNYIKTANPANTAYCANQTLSIPFVAAVSKNFNSDNIYTAQLSDAAGSFGNPVAIGTLSGTMLSGAINATLPNNLPTGAGYKIRVVSSSPVINGAPHDANLAIGPPVITAQPQSIKITTGNTTSFTVAANGAGLTYQWQLDQGAGFTNINNGGSYAGADAATLNVNSLSSEMHGTKYRCVVTGYCSPAATSDAATLTLKLAPALTNTSLTLSTLEEDLAIDANPGILVSDLISGAASSSEANSLGIAVTSREGDNGTWQFFQSGLWYNFDRHENISAAKALLLPATTRIRFVPATNYYGAAAFTFRAWDQTTGTAYDVANTTVNGGATTYSAATGTASVTISTVNDAPVISGTVGTNYLSFDGARGYVSMPALQFGGDHTIEAWVFVTQHQTWSRIAEFGNGPGNNNVMAAFRGGNNDLWMETYNNSQGGGLATNQVFPTGVWKHVAAVNNGSGTGTLYIDGQAINSGTQKIPAEIIRTLNYLGKSNFSQDSYFKGKMREVRIWDVARTQAQIREYMHKPLGGNEPGLKIYYKFNEGTGTVLTDASSNGKNGTIQDGATWGTESTPLTSITTAEDTEAVISGLQAADIDAGNGVVTFTLTVSNGIIKIKDDVASGLAASQITQNNSKSVTVNASLAEINATLSQNGLVYAPALNFNGQDNAIITLNDNGLTGAGGNLTSTLNLVINVDAVNDNPVITSTSPATSVFETAAYSYTLTATDADANETLTFSAPVKPNWLSFNAQTGVLSGAPTKTDVGIHAVTLQVNDGKISTSQTFTITVSPLALPPVITGITIDSGVSIKDGVTAANKITLVGTAEENVEVKVFEAGLGELGIASLENDRWIFTYPPVLNDGTYTFTATATNTSGLSGPASAAFTVVVDTQNPETTIVSGPVAIANTNTATFNFSSNEEPATFQMSLNGAAFAPAISPMTLTGLADGAYTLAARASDLAGNTDVTPATYTWTVDTTAPTINITAASQALVNAAFPVTLTFSEAVTDFDLTDISLTNATASAFVQVSESVYTALITPTQDGEVKVALAAIVAADAATNGNVTSNVFTKIYDGTQPTGYGIAILTNRVTVANVREISLQVNDAEIDAQYYYTITSEKGGEQITGTGTVAQARFTIPALDLTLLNDGQLTVTFYLQDAAGNKGEATTAQVMKYTKDVIAVTRPVVYKAPIRTAFEQLALPAKVEVTYSSGTKEEIGVIWLAGNYNGLVAGVYTLTGNLVLAPGTTNLENIQAEITVEVQPNKVPTGLALSATSFSPNIIATEAIGNFSTTDADDTEHVYALANGPGDTHNHLFQIIGNKIYLKSTNGLSGQTQFTIRVITTDPYHNKFEREFKLTKSAYAKAATELKIVNAFTPNGDGVNDEWAVPELKYYNKVSIEVFDQSGVRLFQTTNPEKGWDGRNKHGQVLQGAFLYVIQVEDIQLVKKGVVTVLKK</sequence>
<dbReference type="InterPro" id="IPR002126">
    <property type="entry name" value="Cadherin-like_dom"/>
</dbReference>
<evidence type="ECO:0000256" key="3">
    <source>
        <dbReference type="SAM" id="MobiDB-lite"/>
    </source>
</evidence>
<accession>A0A512AVL9</accession>
<dbReference type="SUPFAM" id="SSF48726">
    <property type="entry name" value="Immunoglobulin"/>
    <property type="match status" value="1"/>
</dbReference>
<dbReference type="Pfam" id="PF13385">
    <property type="entry name" value="Laminin_G_3"/>
    <property type="match status" value="1"/>
</dbReference>
<evidence type="ECO:0000259" key="5">
    <source>
        <dbReference type="PROSITE" id="PS50835"/>
    </source>
</evidence>
<evidence type="ECO:0000313" key="7">
    <source>
        <dbReference type="Proteomes" id="UP000321532"/>
    </source>
</evidence>
<dbReference type="SUPFAM" id="SSF49313">
    <property type="entry name" value="Cadherin-like"/>
    <property type="match status" value="1"/>
</dbReference>
<dbReference type="InterPro" id="IPR006558">
    <property type="entry name" value="LamG-like"/>
</dbReference>
<keyword evidence="1" id="KW-0732">Signal</keyword>
<dbReference type="InterPro" id="IPR013320">
    <property type="entry name" value="ConA-like_dom_sf"/>
</dbReference>
<dbReference type="EMBL" id="BJYS01000008">
    <property type="protein sequence ID" value="GEO03768.1"/>
    <property type="molecule type" value="Genomic_DNA"/>
</dbReference>
<feature type="region of interest" description="Disordered" evidence="3">
    <location>
        <begin position="767"/>
        <end position="787"/>
    </location>
</feature>
<proteinExistence type="predicted"/>
<name>A0A512AVL9_9BACT</name>
<dbReference type="InterPro" id="IPR026341">
    <property type="entry name" value="T9SS_type_B"/>
</dbReference>
<dbReference type="RefSeq" id="WP_170252542.1">
    <property type="nucleotide sequence ID" value="NZ_BJYS01000008.1"/>
</dbReference>
<dbReference type="InterPro" id="IPR044016">
    <property type="entry name" value="Big_13"/>
</dbReference>
<dbReference type="InterPro" id="IPR044048">
    <property type="entry name" value="Big_12"/>
</dbReference>
<dbReference type="Gene3D" id="2.60.120.200">
    <property type="match status" value="1"/>
</dbReference>
<dbReference type="InterPro" id="IPR013783">
    <property type="entry name" value="Ig-like_fold"/>
</dbReference>
<dbReference type="GO" id="GO:0005509">
    <property type="term" value="F:calcium ion binding"/>
    <property type="evidence" value="ECO:0007669"/>
    <property type="project" value="InterPro"/>
</dbReference>
<protein>
    <submittedName>
        <fullName evidence="6">Uncharacterized protein</fullName>
    </submittedName>
</protein>
<reference evidence="6 7" key="1">
    <citation type="submission" date="2019-07" db="EMBL/GenBank/DDBJ databases">
        <title>Whole genome shotgun sequence of Adhaeribacter aerolatus NBRC 106133.</title>
        <authorList>
            <person name="Hosoyama A."/>
            <person name="Uohara A."/>
            <person name="Ohji S."/>
            <person name="Ichikawa N."/>
        </authorList>
    </citation>
    <scope>NUCLEOTIDE SEQUENCE [LARGE SCALE GENOMIC DNA]</scope>
    <source>
        <strain evidence="6 7">NBRC 106133</strain>
    </source>
</reference>
<keyword evidence="7" id="KW-1185">Reference proteome</keyword>
<dbReference type="InterPro" id="IPR006644">
    <property type="entry name" value="Cadg"/>
</dbReference>
<dbReference type="GO" id="GO:0004553">
    <property type="term" value="F:hydrolase activity, hydrolyzing O-glycosyl compounds"/>
    <property type="evidence" value="ECO:0007669"/>
    <property type="project" value="UniProtKB-ARBA"/>
</dbReference>
<dbReference type="GO" id="GO:0016020">
    <property type="term" value="C:membrane"/>
    <property type="evidence" value="ECO:0007669"/>
    <property type="project" value="InterPro"/>
</dbReference>
<dbReference type="NCBIfam" id="TIGR04131">
    <property type="entry name" value="Bac_Flav_CTERM"/>
    <property type="match status" value="1"/>
</dbReference>
<dbReference type="InterPro" id="IPR036179">
    <property type="entry name" value="Ig-like_dom_sf"/>
</dbReference>
<dbReference type="GO" id="GO:0005975">
    <property type="term" value="P:carbohydrate metabolic process"/>
    <property type="evidence" value="ECO:0007669"/>
    <property type="project" value="UniProtKB-ARBA"/>
</dbReference>
<dbReference type="Pfam" id="PF05345">
    <property type="entry name" value="He_PIG"/>
    <property type="match status" value="1"/>
</dbReference>
<feature type="domain" description="Cadherin" evidence="4">
    <location>
        <begin position="784"/>
        <end position="925"/>
    </location>
</feature>
<dbReference type="SUPFAM" id="SSF49899">
    <property type="entry name" value="Concanavalin A-like lectins/glucanases"/>
    <property type="match status" value="1"/>
</dbReference>
<dbReference type="Pfam" id="PF07532">
    <property type="entry name" value="Big_4"/>
    <property type="match status" value="1"/>
</dbReference>